<feature type="domain" description="CN hydrolase" evidence="1">
    <location>
        <begin position="1"/>
        <end position="251"/>
    </location>
</feature>
<dbReference type="EMBL" id="JBIMZQ010000051">
    <property type="protein sequence ID" value="KAL3658777.1"/>
    <property type="molecule type" value="Genomic_DNA"/>
</dbReference>
<name>A0ABD3EYK3_9STRA</name>
<keyword evidence="3" id="KW-1185">Reference proteome</keyword>
<dbReference type="InterPro" id="IPR003010">
    <property type="entry name" value="C-N_Hydrolase"/>
</dbReference>
<dbReference type="InterPro" id="IPR036526">
    <property type="entry name" value="C-N_Hydrolase_sf"/>
</dbReference>
<dbReference type="PANTHER" id="PTHR11750:SF26">
    <property type="entry name" value="PROTEIN N-TERMINAL AMIDASE"/>
    <property type="match status" value="1"/>
</dbReference>
<dbReference type="AlphaFoldDB" id="A0ABD3EYK3"/>
<comment type="caution">
    <text evidence="2">The sequence shown here is derived from an EMBL/GenBank/DDBJ whole genome shotgun (WGS) entry which is preliminary data.</text>
</comment>
<accession>A0ABD3EYK3</accession>
<gene>
    <name evidence="2" type="ORF">V7S43_016146</name>
</gene>
<evidence type="ECO:0000313" key="2">
    <source>
        <dbReference type="EMBL" id="KAL3658777.1"/>
    </source>
</evidence>
<reference evidence="2 3" key="1">
    <citation type="submission" date="2024-09" db="EMBL/GenBank/DDBJ databases">
        <title>Genome sequencing and assembly of Phytophthora oleae, isolate VK10A, causative agent of rot of olive drupes.</title>
        <authorList>
            <person name="Conti Taguali S."/>
            <person name="Riolo M."/>
            <person name="La Spada F."/>
            <person name="Cacciola S.O."/>
            <person name="Dionisio G."/>
        </authorList>
    </citation>
    <scope>NUCLEOTIDE SEQUENCE [LARGE SCALE GENOMIC DNA]</scope>
    <source>
        <strain evidence="2 3">VK10A</strain>
    </source>
</reference>
<dbReference type="Gene3D" id="3.60.110.10">
    <property type="entry name" value="Carbon-nitrogen hydrolase"/>
    <property type="match status" value="1"/>
</dbReference>
<proteinExistence type="predicted"/>
<dbReference type="SUPFAM" id="SSF56317">
    <property type="entry name" value="Carbon-nitrogen hydrolase"/>
    <property type="match status" value="1"/>
</dbReference>
<protein>
    <recommendedName>
        <fullName evidence="1">CN hydrolase domain-containing protein</fullName>
    </recommendedName>
</protein>
<dbReference type="PROSITE" id="PS50263">
    <property type="entry name" value="CN_HYDROLASE"/>
    <property type="match status" value="1"/>
</dbReference>
<sequence>MEHVDKMVASFSEEDKLDVLMLSEMAFTGYVFKSKEEVTEVAEVAGVGQTFQWCQRQARRLHCMVTCGYVEKDGDLLYNSMLVVSPDGELVLNPRKTFLYETDKSWATAGDGFRSWYCPWLDKTISFGICMDINPDDFKAPFTAYEFGTHVVDNKSDLVLFACAWNDFEDHDVEPYPTLAYWAQRLTPVIDSLVKGEYTKPNCHFLCSNRIGTENGTFFVGASCVLSLKEPAVVVHAGRRTEELLRVEIPDEA</sequence>
<dbReference type="InterPro" id="IPR039703">
    <property type="entry name" value="Nta1"/>
</dbReference>
<dbReference type="PANTHER" id="PTHR11750">
    <property type="entry name" value="PROTEIN N-TERMINAL AMIDASE"/>
    <property type="match status" value="1"/>
</dbReference>
<evidence type="ECO:0000259" key="1">
    <source>
        <dbReference type="PROSITE" id="PS50263"/>
    </source>
</evidence>
<evidence type="ECO:0000313" key="3">
    <source>
        <dbReference type="Proteomes" id="UP001632037"/>
    </source>
</evidence>
<organism evidence="2 3">
    <name type="scientific">Phytophthora oleae</name>
    <dbReference type="NCBI Taxonomy" id="2107226"/>
    <lineage>
        <taxon>Eukaryota</taxon>
        <taxon>Sar</taxon>
        <taxon>Stramenopiles</taxon>
        <taxon>Oomycota</taxon>
        <taxon>Peronosporomycetes</taxon>
        <taxon>Peronosporales</taxon>
        <taxon>Peronosporaceae</taxon>
        <taxon>Phytophthora</taxon>
    </lineage>
</organism>
<dbReference type="Pfam" id="PF00795">
    <property type="entry name" value="CN_hydrolase"/>
    <property type="match status" value="1"/>
</dbReference>
<dbReference type="Proteomes" id="UP001632037">
    <property type="component" value="Unassembled WGS sequence"/>
</dbReference>